<feature type="non-terminal residue" evidence="1">
    <location>
        <position position="182"/>
    </location>
</feature>
<gene>
    <name evidence="1" type="ORF">METZ01_LOCUS342516</name>
</gene>
<proteinExistence type="predicted"/>
<name>A0A382QXQ1_9ZZZZ</name>
<evidence type="ECO:0000313" key="1">
    <source>
        <dbReference type="EMBL" id="SVC89662.1"/>
    </source>
</evidence>
<dbReference type="EMBL" id="UINC01117317">
    <property type="protein sequence ID" value="SVC89662.1"/>
    <property type="molecule type" value="Genomic_DNA"/>
</dbReference>
<dbReference type="AlphaFoldDB" id="A0A382QXQ1"/>
<protein>
    <submittedName>
        <fullName evidence="1">Uncharacterized protein</fullName>
    </submittedName>
</protein>
<sequence length="182" mass="20573">MAKGRRGTTFAVILLLLPLLSVISYEIGMDIAPVASAASDCSLGEQPGTLNEDMVEDFKLTGSGWIGDGDRWAEDEEDYQITYRDLSSLTASFYTSFVLNNDSAVGLRMNLTTGWKYTICVNLQPLNGSEERPIADVYLLQENDFSQYEFDFDSRHNDWDGMRDDIAHSTPWLQNLILWHPF</sequence>
<organism evidence="1">
    <name type="scientific">marine metagenome</name>
    <dbReference type="NCBI Taxonomy" id="408172"/>
    <lineage>
        <taxon>unclassified sequences</taxon>
        <taxon>metagenomes</taxon>
        <taxon>ecological metagenomes</taxon>
    </lineage>
</organism>
<reference evidence="1" key="1">
    <citation type="submission" date="2018-05" db="EMBL/GenBank/DDBJ databases">
        <authorList>
            <person name="Lanie J.A."/>
            <person name="Ng W.-L."/>
            <person name="Kazmierczak K.M."/>
            <person name="Andrzejewski T.M."/>
            <person name="Davidsen T.M."/>
            <person name="Wayne K.J."/>
            <person name="Tettelin H."/>
            <person name="Glass J.I."/>
            <person name="Rusch D."/>
            <person name="Podicherti R."/>
            <person name="Tsui H.-C.T."/>
            <person name="Winkler M.E."/>
        </authorList>
    </citation>
    <scope>NUCLEOTIDE SEQUENCE</scope>
</reference>
<accession>A0A382QXQ1</accession>